<feature type="domain" description="Reverse transcriptase zinc-binding" evidence="1">
    <location>
        <begin position="14"/>
        <end position="100"/>
    </location>
</feature>
<name>A0A6A3B908_HIBSY</name>
<dbReference type="InterPro" id="IPR026960">
    <property type="entry name" value="RVT-Znf"/>
</dbReference>
<dbReference type="AlphaFoldDB" id="A0A6A3B908"/>
<keyword evidence="3" id="KW-1185">Reference proteome</keyword>
<dbReference type="Proteomes" id="UP000436088">
    <property type="component" value="Unassembled WGS sequence"/>
</dbReference>
<dbReference type="InterPro" id="IPR052929">
    <property type="entry name" value="RNase_H-like_EbsB-rel"/>
</dbReference>
<dbReference type="PANTHER" id="PTHR47074">
    <property type="entry name" value="BNAC02G40300D PROTEIN"/>
    <property type="match status" value="1"/>
</dbReference>
<proteinExistence type="predicted"/>
<protein>
    <recommendedName>
        <fullName evidence="1">Reverse transcriptase zinc-binding domain-containing protein</fullName>
    </recommendedName>
</protein>
<reference evidence="2" key="1">
    <citation type="submission" date="2019-09" db="EMBL/GenBank/DDBJ databases">
        <title>Draft genome information of white flower Hibiscus syriacus.</title>
        <authorList>
            <person name="Kim Y.-M."/>
        </authorList>
    </citation>
    <scope>NUCLEOTIDE SEQUENCE [LARGE SCALE GENOMIC DNA]</scope>
    <source>
        <strain evidence="2">YM2019G1</strain>
    </source>
</reference>
<dbReference type="PANTHER" id="PTHR47074:SF73">
    <property type="entry name" value="OS04G0448401 PROTEIN"/>
    <property type="match status" value="1"/>
</dbReference>
<dbReference type="EMBL" id="VEPZ02000888">
    <property type="protein sequence ID" value="KAE8712731.1"/>
    <property type="molecule type" value="Genomic_DNA"/>
</dbReference>
<evidence type="ECO:0000313" key="3">
    <source>
        <dbReference type="Proteomes" id="UP000436088"/>
    </source>
</evidence>
<accession>A0A6A3B908</accession>
<comment type="caution">
    <text evidence="2">The sequence shown here is derived from an EMBL/GenBank/DDBJ whole genome shotgun (WGS) entry which is preliminary data.</text>
</comment>
<evidence type="ECO:0000259" key="1">
    <source>
        <dbReference type="Pfam" id="PF13966"/>
    </source>
</evidence>
<evidence type="ECO:0000313" key="2">
    <source>
        <dbReference type="EMBL" id="KAE8712731.1"/>
    </source>
</evidence>
<gene>
    <name evidence="2" type="ORF">F3Y22_tig00110234pilonHSYRG00097</name>
</gene>
<dbReference type="Pfam" id="PF13966">
    <property type="entry name" value="zf-RVT"/>
    <property type="match status" value="1"/>
</dbReference>
<organism evidence="2 3">
    <name type="scientific">Hibiscus syriacus</name>
    <name type="common">Rose of Sharon</name>
    <dbReference type="NCBI Taxonomy" id="106335"/>
    <lineage>
        <taxon>Eukaryota</taxon>
        <taxon>Viridiplantae</taxon>
        <taxon>Streptophyta</taxon>
        <taxon>Embryophyta</taxon>
        <taxon>Tracheophyta</taxon>
        <taxon>Spermatophyta</taxon>
        <taxon>Magnoliopsida</taxon>
        <taxon>eudicotyledons</taxon>
        <taxon>Gunneridae</taxon>
        <taxon>Pentapetalae</taxon>
        <taxon>rosids</taxon>
        <taxon>malvids</taxon>
        <taxon>Malvales</taxon>
        <taxon>Malvaceae</taxon>
        <taxon>Malvoideae</taxon>
        <taxon>Hibiscus</taxon>
    </lineage>
</organism>
<sequence length="351" mass="39838">MLVHNLHGENDNDFNVGTAYRSQLEHCWNDTNPVWKSVWSLPIPHRRRLFLWLSIKQKLMKNGELARRGMSSNSSCPFCKFRKESILEVLRDCPSVKNFWRSIISAAASASFFYSDLVHWLIHNLAIKKTFQGFEVPWSPFFASILWQLWKHRNNESFNGDSQPLEVAFQYAYSRARCFESRPPKFHAVSSTAQRISTWTRPTEGWFFLNCDRSVKGPIGLGFAGGVLRDSDGHWINGFSKNTDNAQAARLIGSNDDANNPITLVRAIASLRYRRWPVAEPRLGQGGHVPTMKSEVFSQTCVRWIPRSANSVDDSLTKMAPPGFSDIVFFDAAPAGVDLQVDHEAHLPLLA</sequence>